<dbReference type="Pfam" id="PF13602">
    <property type="entry name" value="ADH_zinc_N_2"/>
    <property type="match status" value="1"/>
</dbReference>
<dbReference type="SUPFAM" id="SSF50129">
    <property type="entry name" value="GroES-like"/>
    <property type="match status" value="1"/>
</dbReference>
<evidence type="ECO:0000313" key="4">
    <source>
        <dbReference type="Proteomes" id="UP000027866"/>
    </source>
</evidence>
<dbReference type="Gene3D" id="3.90.180.10">
    <property type="entry name" value="Medium-chain alcohol dehydrogenases, catalytic domain"/>
    <property type="match status" value="1"/>
</dbReference>
<dbReference type="Pfam" id="PF16884">
    <property type="entry name" value="ADH_N_2"/>
    <property type="match status" value="1"/>
</dbReference>
<dbReference type="SUPFAM" id="SSF51735">
    <property type="entry name" value="NAD(P)-binding Rossmann-fold domains"/>
    <property type="match status" value="1"/>
</dbReference>
<sequence>MKALTLLRYPEGAPRPEDFELVELADPVPGPGEVLVKVTHLSMDPLPRVRMQAKPVMGPPMRIGAPVEGRGVGRVIDSNDPTFAEGDMVLGELGWQGLAVLPGAKLTKVRGGQPHQHLGALGPTGFAAWFVVESLAPRGGETLLVAPAAGAVGSLVCQIAAARTADLQLVGTAIGAEQADYLDGIGVTPMAADADWPGPGGIDLFVDGVGGAFHDRMLAALNPRARVLLLGFVSAYGEEGPPRYGNAGAVLLKRARMEGFLLADHMTDTPAVEAARKQLAAWLEDGTVRPAERLHHGLASAAAAFSGLFTHSPPGKQIVELEDKA</sequence>
<accession>A0A074MDT4</accession>
<keyword evidence="1" id="KW-0560">Oxidoreductase</keyword>
<dbReference type="CDD" id="cd05288">
    <property type="entry name" value="PGDH"/>
    <property type="match status" value="1"/>
</dbReference>
<dbReference type="KEGG" id="elq:Ga0102493_111593"/>
<proteinExistence type="predicted"/>
<evidence type="ECO:0000259" key="2">
    <source>
        <dbReference type="Pfam" id="PF16884"/>
    </source>
</evidence>
<dbReference type="RefSeq" id="WP_034906331.1">
    <property type="nucleotide sequence ID" value="NZ_CP017057.1"/>
</dbReference>
<dbReference type="AlphaFoldDB" id="A0A074MDT4"/>
<dbReference type="OrthoDB" id="9790818at2"/>
<dbReference type="InterPro" id="IPR045010">
    <property type="entry name" value="MDR_fam"/>
</dbReference>
<reference evidence="3 4" key="1">
    <citation type="submission" date="2014-04" db="EMBL/GenBank/DDBJ databases">
        <title>A comprehensive comparison of genomes of Erythrobacter spp. Strains.</title>
        <authorList>
            <person name="Zheng Q."/>
        </authorList>
    </citation>
    <scope>NUCLEOTIDE SEQUENCE [LARGE SCALE GENOMIC DNA]</scope>
    <source>
        <strain evidence="3 4">DSM 8509</strain>
    </source>
</reference>
<keyword evidence="4" id="KW-1185">Reference proteome</keyword>
<evidence type="ECO:0000256" key="1">
    <source>
        <dbReference type="ARBA" id="ARBA00023002"/>
    </source>
</evidence>
<dbReference type="PANTHER" id="PTHR43205">
    <property type="entry name" value="PROSTAGLANDIN REDUCTASE"/>
    <property type="match status" value="1"/>
</dbReference>
<dbReference type="PANTHER" id="PTHR43205:SF7">
    <property type="entry name" value="PROSTAGLANDIN REDUCTASE 1"/>
    <property type="match status" value="1"/>
</dbReference>
<comment type="caution">
    <text evidence="3">The sequence shown here is derived from an EMBL/GenBank/DDBJ whole genome shotgun (WGS) entry which is preliminary data.</text>
</comment>
<protein>
    <recommendedName>
        <fullName evidence="2">Oxidoreductase N-terminal domain-containing protein</fullName>
    </recommendedName>
</protein>
<evidence type="ECO:0000313" key="3">
    <source>
        <dbReference type="EMBL" id="KEO90013.1"/>
    </source>
</evidence>
<dbReference type="GO" id="GO:0016628">
    <property type="term" value="F:oxidoreductase activity, acting on the CH-CH group of donors, NAD or NADP as acceptor"/>
    <property type="evidence" value="ECO:0007669"/>
    <property type="project" value="InterPro"/>
</dbReference>
<dbReference type="InterPro" id="IPR036291">
    <property type="entry name" value="NAD(P)-bd_dom_sf"/>
</dbReference>
<organism evidence="3 4">
    <name type="scientific">Erythrobacter litoralis</name>
    <dbReference type="NCBI Taxonomy" id="39960"/>
    <lineage>
        <taxon>Bacteria</taxon>
        <taxon>Pseudomonadati</taxon>
        <taxon>Pseudomonadota</taxon>
        <taxon>Alphaproteobacteria</taxon>
        <taxon>Sphingomonadales</taxon>
        <taxon>Erythrobacteraceae</taxon>
        <taxon>Erythrobacter/Porphyrobacter group</taxon>
        <taxon>Erythrobacter</taxon>
    </lineage>
</organism>
<gene>
    <name evidence="3" type="ORF">EH32_03220</name>
</gene>
<dbReference type="Proteomes" id="UP000027866">
    <property type="component" value="Unassembled WGS sequence"/>
</dbReference>
<name>A0A074MDT4_9SPHN</name>
<feature type="domain" description="Oxidoreductase N-terminal" evidence="2">
    <location>
        <begin position="2"/>
        <end position="109"/>
    </location>
</feature>
<dbReference type="PATRIC" id="fig|39960.10.peg.675"/>
<dbReference type="InterPro" id="IPR011032">
    <property type="entry name" value="GroES-like_sf"/>
</dbReference>
<dbReference type="EMBL" id="JMIX01000013">
    <property type="protein sequence ID" value="KEO90013.1"/>
    <property type="molecule type" value="Genomic_DNA"/>
</dbReference>
<dbReference type="Gene3D" id="3.40.50.720">
    <property type="entry name" value="NAD(P)-binding Rossmann-like Domain"/>
    <property type="match status" value="1"/>
</dbReference>
<dbReference type="InterPro" id="IPR041694">
    <property type="entry name" value="ADH_N_2"/>
</dbReference>